<dbReference type="InterPro" id="IPR036866">
    <property type="entry name" value="RibonucZ/Hydroxyglut_hydro"/>
</dbReference>
<dbReference type="Proteomes" id="UP000285794">
    <property type="component" value="Unassembled WGS sequence"/>
</dbReference>
<dbReference type="EMBL" id="QQWG01000006">
    <property type="protein sequence ID" value="RRG22180.1"/>
    <property type="molecule type" value="Genomic_DNA"/>
</dbReference>
<protein>
    <submittedName>
        <fullName evidence="2">MBL fold metallo-hydrolase</fullName>
    </submittedName>
</protein>
<dbReference type="GO" id="GO:0016787">
    <property type="term" value="F:hydrolase activity"/>
    <property type="evidence" value="ECO:0007669"/>
    <property type="project" value="UniProtKB-KW"/>
</dbReference>
<keyword evidence="2" id="KW-0378">Hydrolase</keyword>
<feature type="domain" description="Metallo-beta-lactamase" evidence="1">
    <location>
        <begin position="42"/>
        <end position="99"/>
    </location>
</feature>
<organism evidence="2 3">
    <name type="scientific">Ancylomarina euxinus</name>
    <dbReference type="NCBI Taxonomy" id="2283627"/>
    <lineage>
        <taxon>Bacteria</taxon>
        <taxon>Pseudomonadati</taxon>
        <taxon>Bacteroidota</taxon>
        <taxon>Bacteroidia</taxon>
        <taxon>Marinilabiliales</taxon>
        <taxon>Marinifilaceae</taxon>
        <taxon>Ancylomarina</taxon>
    </lineage>
</organism>
<dbReference type="Pfam" id="PF00753">
    <property type="entry name" value="Lactamase_B"/>
    <property type="match status" value="1"/>
</dbReference>
<dbReference type="SUPFAM" id="SSF56281">
    <property type="entry name" value="Metallo-hydrolase/oxidoreductase"/>
    <property type="match status" value="1"/>
</dbReference>
<gene>
    <name evidence="2" type="ORF">DWB61_08215</name>
</gene>
<dbReference type="AlphaFoldDB" id="A0A425Y2E9"/>
<comment type="caution">
    <text evidence="2">The sequence shown here is derived from an EMBL/GenBank/DDBJ whole genome shotgun (WGS) entry which is preliminary data.</text>
</comment>
<dbReference type="OrthoDB" id="9802248at2"/>
<proteinExistence type="predicted"/>
<evidence type="ECO:0000313" key="3">
    <source>
        <dbReference type="Proteomes" id="UP000285794"/>
    </source>
</evidence>
<evidence type="ECO:0000313" key="2">
    <source>
        <dbReference type="EMBL" id="RRG22180.1"/>
    </source>
</evidence>
<evidence type="ECO:0000259" key="1">
    <source>
        <dbReference type="Pfam" id="PF00753"/>
    </source>
</evidence>
<name>A0A425Y2E9_9BACT</name>
<keyword evidence="3" id="KW-1185">Reference proteome</keyword>
<dbReference type="Gene3D" id="3.60.15.10">
    <property type="entry name" value="Ribonuclease Z/Hydroxyacylglutathione hydrolase-like"/>
    <property type="match status" value="1"/>
</dbReference>
<reference evidence="2 3" key="1">
    <citation type="submission" date="2018-07" db="EMBL/GenBank/DDBJ databases">
        <title>Draft genome sequence of Ancylomarina sp. M1P.</title>
        <authorList>
            <person name="Yadav S."/>
            <person name="Villanueva L."/>
            <person name="Damste J.S.S."/>
        </authorList>
    </citation>
    <scope>NUCLEOTIDE SEQUENCE [LARGE SCALE GENOMIC DNA]</scope>
    <source>
        <strain evidence="2 3">M1P</strain>
    </source>
</reference>
<accession>A0A425Y2E9</accession>
<dbReference type="RefSeq" id="WP_125030411.1">
    <property type="nucleotide sequence ID" value="NZ_JAPXVP010000006.1"/>
</dbReference>
<sequence length="100" mass="11462">MKKIFGVILFVLTFWANSFAGDQYMMQMIDIEHGSGFWQNGYVLYNTITRDALIVDPGQIDQQIESFIHDKNLIVQAIFNTHGHGDHVGGNAHYQELYKV</sequence>
<dbReference type="InterPro" id="IPR001279">
    <property type="entry name" value="Metallo-B-lactamas"/>
</dbReference>